<dbReference type="EMBL" id="FNVU01000014">
    <property type="protein sequence ID" value="SEG83659.1"/>
    <property type="molecule type" value="Genomic_DNA"/>
</dbReference>
<feature type="compositionally biased region" description="Basic residues" evidence="1">
    <location>
        <begin position="190"/>
        <end position="214"/>
    </location>
</feature>
<feature type="compositionally biased region" description="Basic residues" evidence="1">
    <location>
        <begin position="84"/>
        <end position="96"/>
    </location>
</feature>
<accession>A0A1H6DEE6</accession>
<feature type="compositionally biased region" description="Basic residues" evidence="1">
    <location>
        <begin position="235"/>
        <end position="245"/>
    </location>
</feature>
<feature type="compositionally biased region" description="Low complexity" evidence="1">
    <location>
        <begin position="255"/>
        <end position="268"/>
    </location>
</feature>
<feature type="compositionally biased region" description="Basic and acidic residues" evidence="1">
    <location>
        <begin position="157"/>
        <end position="174"/>
    </location>
</feature>
<feature type="region of interest" description="Disordered" evidence="1">
    <location>
        <begin position="1"/>
        <end position="328"/>
    </location>
</feature>
<gene>
    <name evidence="2" type="ORF">SAMN05216223_114124</name>
</gene>
<evidence type="ECO:0000313" key="3">
    <source>
        <dbReference type="Proteomes" id="UP000236754"/>
    </source>
</evidence>
<name>A0A1H6DEE6_9ACTN</name>
<evidence type="ECO:0000313" key="2">
    <source>
        <dbReference type="EMBL" id="SEG83659.1"/>
    </source>
</evidence>
<sequence length="328" mass="36536">MPWSRRGSGRMPRARTSRRPGSFPRTLPFPPFRSFRWRSGAGRQRVARVTSLAPRSLRAPRERPEQREILRAAGTRTRESRGRPVARRTARPKARQRPAEGEYARAPDSPGRCRPPAAVPGRVGRGPGPASVHRGRPGGCRCRMPVRSAAEPGPPEGKVDRPVRSRKQESREEPCGPGGCRRAHCSAARPKARAPARTACRHRGHPTHPVRRGRSMVLRSRPIRRPVPPRDRRGWRPRARARRREARAGPPAGPGPWSARWAARVRAPAAPPWGRPPGRRTPPAAPRHRKPPAPGRRPRRGGRPRRPAARPAAGPVRWRRAVRGSGRP</sequence>
<feature type="compositionally biased region" description="Pro residues" evidence="1">
    <location>
        <begin position="269"/>
        <end position="285"/>
    </location>
</feature>
<organism evidence="2 3">
    <name type="scientific">Actinacidiphila yanglinensis</name>
    <dbReference type="NCBI Taxonomy" id="310779"/>
    <lineage>
        <taxon>Bacteria</taxon>
        <taxon>Bacillati</taxon>
        <taxon>Actinomycetota</taxon>
        <taxon>Actinomycetes</taxon>
        <taxon>Kitasatosporales</taxon>
        <taxon>Streptomycetaceae</taxon>
        <taxon>Actinacidiphila</taxon>
    </lineage>
</organism>
<dbReference type="AlphaFoldDB" id="A0A1H6DEE6"/>
<proteinExistence type="predicted"/>
<keyword evidence="3" id="KW-1185">Reference proteome</keyword>
<protein>
    <submittedName>
        <fullName evidence="2">Uncharacterized protein</fullName>
    </submittedName>
</protein>
<reference evidence="2 3" key="1">
    <citation type="submission" date="2016-10" db="EMBL/GenBank/DDBJ databases">
        <authorList>
            <person name="de Groot N.N."/>
        </authorList>
    </citation>
    <scope>NUCLEOTIDE SEQUENCE [LARGE SCALE GENOMIC DNA]</scope>
    <source>
        <strain evidence="2 3">CGMCC 4.2023</strain>
    </source>
</reference>
<feature type="compositionally biased region" description="Basic and acidic residues" evidence="1">
    <location>
        <begin position="59"/>
        <end position="82"/>
    </location>
</feature>
<dbReference type="Proteomes" id="UP000236754">
    <property type="component" value="Unassembled WGS sequence"/>
</dbReference>
<evidence type="ECO:0000256" key="1">
    <source>
        <dbReference type="SAM" id="MobiDB-lite"/>
    </source>
</evidence>
<feature type="compositionally biased region" description="Basic residues" evidence="1">
    <location>
        <begin position="286"/>
        <end position="308"/>
    </location>
</feature>